<sequence>SIALNGNYTGRMYVPHLLSEVNGEADVLVKSPDFFELGTKIAYDFDFQGFCLQLNAGVQNIFNSYQKDFDKGASRDSGYIYGPGAPRSYFAGVKLSF</sequence>
<dbReference type="Proteomes" id="UP001222603">
    <property type="component" value="Unassembled WGS sequence"/>
</dbReference>
<evidence type="ECO:0000313" key="4">
    <source>
        <dbReference type="EMBL" id="MDC1903599.1"/>
    </source>
</evidence>
<comment type="subcellular location">
    <subcellularLocation>
        <location evidence="1">Cell outer membrane</location>
    </subcellularLocation>
</comment>
<protein>
    <submittedName>
        <fullName evidence="4">TonB-dependent receptor</fullName>
    </submittedName>
</protein>
<dbReference type="SUPFAM" id="SSF56935">
    <property type="entry name" value="Porins"/>
    <property type="match status" value="1"/>
</dbReference>
<organism evidence="4 5">
    <name type="scientific">Bacteroides uniformis</name>
    <dbReference type="NCBI Taxonomy" id="820"/>
    <lineage>
        <taxon>Bacteria</taxon>
        <taxon>Pseudomonadati</taxon>
        <taxon>Bacteroidota</taxon>
        <taxon>Bacteroidia</taxon>
        <taxon>Bacteroidales</taxon>
        <taxon>Bacteroidaceae</taxon>
        <taxon>Bacteroides</taxon>
    </lineage>
</organism>
<gene>
    <name evidence="4" type="ORF">POZ10_23600</name>
</gene>
<dbReference type="GO" id="GO:0009279">
    <property type="term" value="C:cell outer membrane"/>
    <property type="evidence" value="ECO:0007669"/>
    <property type="project" value="UniProtKB-SubCell"/>
</dbReference>
<keyword evidence="4" id="KW-0675">Receptor</keyword>
<feature type="non-terminal residue" evidence="4">
    <location>
        <position position="1"/>
    </location>
</feature>
<dbReference type="InterPro" id="IPR036942">
    <property type="entry name" value="Beta-barrel_TonB_sf"/>
</dbReference>
<evidence type="ECO:0000256" key="2">
    <source>
        <dbReference type="ARBA" id="ARBA00023136"/>
    </source>
</evidence>
<accession>A0AAW6HA24</accession>
<keyword evidence="2" id="KW-0472">Membrane</keyword>
<dbReference type="Gene3D" id="2.40.170.20">
    <property type="entry name" value="TonB-dependent receptor, beta-barrel domain"/>
    <property type="match status" value="1"/>
</dbReference>
<name>A0AAW6HA24_BACUN</name>
<evidence type="ECO:0000256" key="3">
    <source>
        <dbReference type="ARBA" id="ARBA00023237"/>
    </source>
</evidence>
<evidence type="ECO:0000256" key="1">
    <source>
        <dbReference type="ARBA" id="ARBA00004442"/>
    </source>
</evidence>
<dbReference type="AlphaFoldDB" id="A0AAW6HA24"/>
<proteinExistence type="predicted"/>
<evidence type="ECO:0000313" key="5">
    <source>
        <dbReference type="Proteomes" id="UP001222603"/>
    </source>
</evidence>
<keyword evidence="3" id="KW-0998">Cell outer membrane</keyword>
<comment type="caution">
    <text evidence="4">The sequence shown here is derived from an EMBL/GenBank/DDBJ whole genome shotgun (WGS) entry which is preliminary data.</text>
</comment>
<reference evidence="4" key="1">
    <citation type="submission" date="2022-10" db="EMBL/GenBank/DDBJ databases">
        <title>Human gut microbiome strain richness.</title>
        <authorList>
            <person name="Chen-Liaw A."/>
        </authorList>
    </citation>
    <scope>NUCLEOTIDE SEQUENCE</scope>
    <source>
        <strain evidence="4">1001713st1_F9_1001713B170221_170320</strain>
    </source>
</reference>
<dbReference type="EMBL" id="JAQNSI010000653">
    <property type="protein sequence ID" value="MDC1903599.1"/>
    <property type="molecule type" value="Genomic_DNA"/>
</dbReference>